<dbReference type="OrthoDB" id="10251605at2759"/>
<evidence type="ECO:0000256" key="1">
    <source>
        <dbReference type="SAM" id="MobiDB-lite"/>
    </source>
</evidence>
<organism evidence="2 3">
    <name type="scientific">Caenorhabditis elegans</name>
    <dbReference type="NCBI Taxonomy" id="6239"/>
    <lineage>
        <taxon>Eukaryota</taxon>
        <taxon>Metazoa</taxon>
        <taxon>Ecdysozoa</taxon>
        <taxon>Nematoda</taxon>
        <taxon>Chromadorea</taxon>
        <taxon>Rhabditida</taxon>
        <taxon>Rhabditina</taxon>
        <taxon>Rhabditomorpha</taxon>
        <taxon>Rhabditoidea</taxon>
        <taxon>Rhabditidae</taxon>
        <taxon>Peloderinae</taxon>
        <taxon>Caenorhabditis</taxon>
    </lineage>
</organism>
<dbReference type="AlphaFoldDB" id="Q9XTS3"/>
<dbReference type="GeneID" id="173270"/>
<sequence length="280" mass="31638">MALTSVSVYELSRLGPPQQPVRRRSNSTKVRRKDAELGSVDRKRNPKRNQIQPQHNESITITYMGRPRSPSVDLPTSPPIPSVIRQRRSSSTVAKKLPQSASNPSFLRKQGSSSSLSNGLWTDCIEVVNEIGVMAKMESRKIRRLRMAVYRRVRISDDEEMVLTASRALSKCHGWTLDTCHDYLPVIIDNIISMDTSNRIIAAEGLAAIADSLGERLVKFAGMNSHRIGVDIAAEERSEKAKACIQLLRSVVRKRDWYYRHLDVESIDRLDATMERLKSI</sequence>
<dbReference type="GO" id="GO:0008352">
    <property type="term" value="C:katanin complex"/>
    <property type="evidence" value="ECO:0000314"/>
    <property type="project" value="WormBase"/>
</dbReference>
<dbReference type="OMA" id="DTCHDYL"/>
<evidence type="ECO:0000313" key="2">
    <source>
        <dbReference type="EMBL" id="CAB16311.1"/>
    </source>
</evidence>
<dbReference type="FunCoup" id="Q9XTS3">
    <property type="interactions" value="250"/>
</dbReference>
<feature type="compositionally biased region" description="Basic and acidic residues" evidence="1">
    <location>
        <begin position="33"/>
        <end position="43"/>
    </location>
</feature>
<feature type="compositionally biased region" description="Polar residues" evidence="1">
    <location>
        <begin position="89"/>
        <end position="116"/>
    </location>
</feature>
<evidence type="ECO:0000313" key="4">
    <source>
        <dbReference type="WormBase" id="F47G4.5"/>
    </source>
</evidence>
<dbReference type="WormBase" id="F47G4.5">
    <property type="protein sequence ID" value="CE18703"/>
    <property type="gene ID" value="WBGene00009826"/>
</dbReference>
<dbReference type="IntAct" id="Q9XTS3">
    <property type="interactions" value="1"/>
</dbReference>
<feature type="compositionally biased region" description="Polar residues" evidence="1">
    <location>
        <begin position="48"/>
        <end position="61"/>
    </location>
</feature>
<dbReference type="GO" id="GO:0007019">
    <property type="term" value="P:microtubule depolymerization"/>
    <property type="evidence" value="ECO:0000314"/>
    <property type="project" value="WormBase"/>
</dbReference>
<dbReference type="PhylomeDB" id="Q9XTS3"/>
<dbReference type="EMBL" id="BX284601">
    <property type="protein sequence ID" value="CAB16311.1"/>
    <property type="molecule type" value="Genomic_DNA"/>
</dbReference>
<name>Q9XTS3_CAEEL</name>
<dbReference type="RefSeq" id="NP_493452.1">
    <property type="nucleotide sequence ID" value="NM_061051.3"/>
</dbReference>
<dbReference type="UCSC" id="F47G4.5">
    <property type="organism name" value="c. elegans"/>
</dbReference>
<dbReference type="STRING" id="6239.F47G4.5.1"/>
<protein>
    <submittedName>
        <fullName evidence="2">Katanin_con80 domain-containing protein</fullName>
    </submittedName>
</protein>
<gene>
    <name evidence="2" type="ORF">CELE_F47G4.5</name>
    <name evidence="2 4" type="ORF">F47G4.5</name>
</gene>
<dbReference type="PIR" id="T22357">
    <property type="entry name" value="T22357"/>
</dbReference>
<dbReference type="KEGG" id="cel:CELE_F47G4.5"/>
<dbReference type="HOGENOM" id="CLU_1016461_0_0_1"/>
<feature type="compositionally biased region" description="Basic residues" evidence="1">
    <location>
        <begin position="21"/>
        <end position="32"/>
    </location>
</feature>
<keyword evidence="3" id="KW-1185">Reference proteome</keyword>
<dbReference type="CTD" id="173270"/>
<accession>Q9XTS3</accession>
<feature type="region of interest" description="Disordered" evidence="1">
    <location>
        <begin position="1"/>
        <end position="116"/>
    </location>
</feature>
<dbReference type="AGR" id="WB:WBGene00009826"/>
<evidence type="ECO:0000313" key="3">
    <source>
        <dbReference type="Proteomes" id="UP000001940"/>
    </source>
</evidence>
<comment type="interaction">
    <interactant intactId="EBI-2417913">
        <id>Q9XTS3</id>
    </interactant>
    <interactant intactId="EBI-323248">
        <id>P34808</id>
        <label>mei-1</label>
    </interactant>
    <organismsDiffer>false</organismsDiffer>
    <experiments>4</experiments>
</comment>
<dbReference type="InParanoid" id="Q9XTS3"/>
<dbReference type="Proteomes" id="UP000001940">
    <property type="component" value="Chromosome I"/>
</dbReference>
<dbReference type="PaxDb" id="6239-F47G4.5"/>
<reference evidence="2 3" key="1">
    <citation type="journal article" date="1998" name="Science">
        <title>Genome sequence of the nematode C. elegans: a platform for investigating biology.</title>
        <authorList>
            <consortium name="The C. elegans sequencing consortium"/>
            <person name="Sulson J.E."/>
            <person name="Waterston R."/>
        </authorList>
    </citation>
    <scope>NUCLEOTIDE SEQUENCE [LARGE SCALE GENOMIC DNA]</scope>
    <source>
        <strain evidence="2 3">Bristol N2</strain>
    </source>
</reference>
<proteinExistence type="evidence at protein level"/>
<dbReference type="Bgee" id="WBGene00009826">
    <property type="expression patterns" value="Expressed in pharyngeal muscle cell (C elegans) and 2 other cell types or tissues"/>
</dbReference>
<dbReference type="SMR" id="Q9XTS3"/>
<dbReference type="eggNOG" id="KOG0267">
    <property type="taxonomic scope" value="Eukaryota"/>
</dbReference>